<dbReference type="EMBL" id="CP150951">
    <property type="protein sequence ID" value="WZC47854.1"/>
    <property type="molecule type" value="Genomic_DNA"/>
</dbReference>
<evidence type="ECO:0000256" key="1">
    <source>
        <dbReference type="SAM" id="MobiDB-lite"/>
    </source>
</evidence>
<feature type="compositionally biased region" description="Low complexity" evidence="1">
    <location>
        <begin position="1"/>
        <end position="19"/>
    </location>
</feature>
<feature type="region of interest" description="Disordered" evidence="1">
    <location>
        <begin position="48"/>
        <end position="69"/>
    </location>
</feature>
<name>A0ABZ2V1A1_9RHOB</name>
<gene>
    <name evidence="2" type="ORF">AABB29_13270</name>
</gene>
<organism evidence="2 3">
    <name type="scientific">Yoonia phaeophyticola</name>
    <dbReference type="NCBI Taxonomy" id="3137369"/>
    <lineage>
        <taxon>Bacteria</taxon>
        <taxon>Pseudomonadati</taxon>
        <taxon>Pseudomonadota</taxon>
        <taxon>Alphaproteobacteria</taxon>
        <taxon>Rhodobacterales</taxon>
        <taxon>Paracoccaceae</taxon>
        <taxon>Yoonia</taxon>
    </lineage>
</organism>
<feature type="region of interest" description="Disordered" evidence="1">
    <location>
        <begin position="1"/>
        <end position="33"/>
    </location>
</feature>
<proteinExistence type="predicted"/>
<reference evidence="3" key="1">
    <citation type="submission" date="2024-04" db="EMBL/GenBank/DDBJ databases">
        <title>Phylogenomic analyses of a clade within the roseobacter group suggest taxonomic reassignments of species of the genera Aestuariivita, Citreicella, Loktanella, Nautella, Pelagibaca, Ruegeria, Thalassobius, Thiobacimonas and Tropicibacter, and the proposal o.</title>
        <authorList>
            <person name="Jeon C.O."/>
        </authorList>
    </citation>
    <scope>NUCLEOTIDE SEQUENCE [LARGE SCALE GENOMIC DNA]</scope>
    <source>
        <strain evidence="3">BS5-3</strain>
    </source>
</reference>
<keyword evidence="3" id="KW-1185">Reference proteome</keyword>
<evidence type="ECO:0000313" key="2">
    <source>
        <dbReference type="EMBL" id="WZC47854.1"/>
    </source>
</evidence>
<evidence type="ECO:0000313" key="3">
    <source>
        <dbReference type="Proteomes" id="UP001440612"/>
    </source>
</evidence>
<dbReference type="Proteomes" id="UP001440612">
    <property type="component" value="Chromosome"/>
</dbReference>
<feature type="compositionally biased region" description="Basic and acidic residues" evidence="1">
    <location>
        <begin position="59"/>
        <end position="69"/>
    </location>
</feature>
<sequence>MTISLPGSKKSGLAGLLGRKSQDEGTKVAPKKQLAGHEVAKLFNKSARTAAAKPVKPAKLNDYEKQDRERISSLRGALYSKD</sequence>
<protein>
    <submittedName>
        <fullName evidence="2">Uncharacterized protein</fullName>
    </submittedName>
</protein>
<dbReference type="RefSeq" id="WP_341365974.1">
    <property type="nucleotide sequence ID" value="NZ_CP150951.2"/>
</dbReference>
<accession>A0ABZ2V1A1</accession>